<evidence type="ECO:0000313" key="1">
    <source>
        <dbReference type="EMBL" id="JAH01826.1"/>
    </source>
</evidence>
<dbReference type="AlphaFoldDB" id="A0A0E9PB03"/>
<proteinExistence type="predicted"/>
<reference evidence="1" key="1">
    <citation type="submission" date="2014-11" db="EMBL/GenBank/DDBJ databases">
        <authorList>
            <person name="Amaro Gonzalez C."/>
        </authorList>
    </citation>
    <scope>NUCLEOTIDE SEQUENCE</scope>
</reference>
<name>A0A0E9PB03_ANGAN</name>
<reference evidence="1" key="2">
    <citation type="journal article" date="2015" name="Fish Shellfish Immunol.">
        <title>Early steps in the European eel (Anguilla anguilla)-Vibrio vulnificus interaction in the gills: Role of the RtxA13 toxin.</title>
        <authorList>
            <person name="Callol A."/>
            <person name="Pajuelo D."/>
            <person name="Ebbesson L."/>
            <person name="Teles M."/>
            <person name="MacKenzie S."/>
            <person name="Amaro C."/>
        </authorList>
    </citation>
    <scope>NUCLEOTIDE SEQUENCE</scope>
</reference>
<dbReference type="EMBL" id="GBXM01106751">
    <property type="protein sequence ID" value="JAH01826.1"/>
    <property type="molecule type" value="Transcribed_RNA"/>
</dbReference>
<sequence>MVFNLYFMYRLSIDKIIIWLVDSCSTATTHMRTGN</sequence>
<accession>A0A0E9PB03</accession>
<protein>
    <submittedName>
        <fullName evidence="1">Uncharacterized protein</fullName>
    </submittedName>
</protein>
<organism evidence="1">
    <name type="scientific">Anguilla anguilla</name>
    <name type="common">European freshwater eel</name>
    <name type="synonym">Muraena anguilla</name>
    <dbReference type="NCBI Taxonomy" id="7936"/>
    <lineage>
        <taxon>Eukaryota</taxon>
        <taxon>Metazoa</taxon>
        <taxon>Chordata</taxon>
        <taxon>Craniata</taxon>
        <taxon>Vertebrata</taxon>
        <taxon>Euteleostomi</taxon>
        <taxon>Actinopterygii</taxon>
        <taxon>Neopterygii</taxon>
        <taxon>Teleostei</taxon>
        <taxon>Anguilliformes</taxon>
        <taxon>Anguillidae</taxon>
        <taxon>Anguilla</taxon>
    </lineage>
</organism>